<feature type="domain" description="HTH luxR-type" evidence="4">
    <location>
        <begin position="26"/>
        <end position="91"/>
    </location>
</feature>
<sequence>MENLETEPPLNGIVSEIEKNIHIFEINMSLFKLTTREKQVVRLVRLGKMYKETAEELHIVERTVKKHVENIFQKAAVTNKAELLHKMMQNH</sequence>
<keyword evidence="3" id="KW-0804">Transcription</keyword>
<dbReference type="SMART" id="SM00421">
    <property type="entry name" value="HTH_LUXR"/>
    <property type="match status" value="1"/>
</dbReference>
<dbReference type="Pfam" id="PF00196">
    <property type="entry name" value="GerE"/>
    <property type="match status" value="1"/>
</dbReference>
<dbReference type="InterPro" id="IPR000792">
    <property type="entry name" value="Tscrpt_reg_LuxR_C"/>
</dbReference>
<protein>
    <recommendedName>
        <fullName evidence="4">HTH luxR-type domain-containing protein</fullName>
    </recommendedName>
</protein>
<dbReference type="InterPro" id="IPR036388">
    <property type="entry name" value="WH-like_DNA-bd_sf"/>
</dbReference>
<dbReference type="InterPro" id="IPR016032">
    <property type="entry name" value="Sig_transdc_resp-reg_C-effctor"/>
</dbReference>
<dbReference type="GO" id="GO:0006355">
    <property type="term" value="P:regulation of DNA-templated transcription"/>
    <property type="evidence" value="ECO:0007669"/>
    <property type="project" value="InterPro"/>
</dbReference>
<dbReference type="GO" id="GO:0003677">
    <property type="term" value="F:DNA binding"/>
    <property type="evidence" value="ECO:0007669"/>
    <property type="project" value="UniProtKB-KW"/>
</dbReference>
<proteinExistence type="predicted"/>
<keyword evidence="6" id="KW-1185">Reference proteome</keyword>
<keyword evidence="2" id="KW-0238">DNA-binding</keyword>
<evidence type="ECO:0000256" key="2">
    <source>
        <dbReference type="ARBA" id="ARBA00023125"/>
    </source>
</evidence>
<evidence type="ECO:0000313" key="5">
    <source>
        <dbReference type="EMBL" id="GHB86233.1"/>
    </source>
</evidence>
<dbReference type="Proteomes" id="UP000598271">
    <property type="component" value="Unassembled WGS sequence"/>
</dbReference>
<evidence type="ECO:0000256" key="1">
    <source>
        <dbReference type="ARBA" id="ARBA00023015"/>
    </source>
</evidence>
<keyword evidence="1" id="KW-0805">Transcription regulation</keyword>
<dbReference type="CDD" id="cd06170">
    <property type="entry name" value="LuxR_C_like"/>
    <property type="match status" value="1"/>
</dbReference>
<name>A0A8J3GAW5_9BACT</name>
<evidence type="ECO:0000313" key="6">
    <source>
        <dbReference type="Proteomes" id="UP000598271"/>
    </source>
</evidence>
<dbReference type="AlphaFoldDB" id="A0A8J3GAW5"/>
<dbReference type="PANTHER" id="PTHR44688">
    <property type="entry name" value="DNA-BINDING TRANSCRIPTIONAL ACTIVATOR DEVR_DOSR"/>
    <property type="match status" value="1"/>
</dbReference>
<dbReference type="PROSITE" id="PS50043">
    <property type="entry name" value="HTH_LUXR_2"/>
    <property type="match status" value="1"/>
</dbReference>
<dbReference type="PRINTS" id="PR00038">
    <property type="entry name" value="HTHLUXR"/>
</dbReference>
<dbReference type="RefSeq" id="WP_189568193.1">
    <property type="nucleotide sequence ID" value="NZ_BMXF01000007.1"/>
</dbReference>
<dbReference type="EMBL" id="BMXF01000007">
    <property type="protein sequence ID" value="GHB86233.1"/>
    <property type="molecule type" value="Genomic_DNA"/>
</dbReference>
<dbReference type="SUPFAM" id="SSF46894">
    <property type="entry name" value="C-terminal effector domain of the bipartite response regulators"/>
    <property type="match status" value="1"/>
</dbReference>
<dbReference type="PANTHER" id="PTHR44688:SF16">
    <property type="entry name" value="DNA-BINDING TRANSCRIPTIONAL ACTIVATOR DEVR_DOSR"/>
    <property type="match status" value="1"/>
</dbReference>
<reference evidence="5 6" key="1">
    <citation type="journal article" date="2014" name="Int. J. Syst. Evol. Microbiol.">
        <title>Complete genome sequence of Corynebacterium casei LMG S-19264T (=DSM 44701T), isolated from a smear-ripened cheese.</title>
        <authorList>
            <consortium name="US DOE Joint Genome Institute (JGI-PGF)"/>
            <person name="Walter F."/>
            <person name="Albersmeier A."/>
            <person name="Kalinowski J."/>
            <person name="Ruckert C."/>
        </authorList>
    </citation>
    <scope>NUCLEOTIDE SEQUENCE [LARGE SCALE GENOMIC DNA]</scope>
    <source>
        <strain evidence="5 6">KCTC 12866</strain>
    </source>
</reference>
<evidence type="ECO:0000256" key="3">
    <source>
        <dbReference type="ARBA" id="ARBA00023163"/>
    </source>
</evidence>
<gene>
    <name evidence="5" type="ORF">GCM10007390_47140</name>
</gene>
<comment type="caution">
    <text evidence="5">The sequence shown here is derived from an EMBL/GenBank/DDBJ whole genome shotgun (WGS) entry which is preliminary data.</text>
</comment>
<dbReference type="Gene3D" id="1.10.10.10">
    <property type="entry name" value="Winged helix-like DNA-binding domain superfamily/Winged helix DNA-binding domain"/>
    <property type="match status" value="1"/>
</dbReference>
<evidence type="ECO:0000259" key="4">
    <source>
        <dbReference type="PROSITE" id="PS50043"/>
    </source>
</evidence>
<organism evidence="5 6">
    <name type="scientific">Persicitalea jodogahamensis</name>
    <dbReference type="NCBI Taxonomy" id="402147"/>
    <lineage>
        <taxon>Bacteria</taxon>
        <taxon>Pseudomonadati</taxon>
        <taxon>Bacteroidota</taxon>
        <taxon>Cytophagia</taxon>
        <taxon>Cytophagales</taxon>
        <taxon>Spirosomataceae</taxon>
        <taxon>Persicitalea</taxon>
    </lineage>
</organism>
<accession>A0A8J3GAW5</accession>